<reference evidence="2 3" key="1">
    <citation type="journal article" date="2017" name="Curr. Biol.">
        <title>Genome architecture and evolution of a unichromosomal asexual nematode.</title>
        <authorList>
            <person name="Fradin H."/>
            <person name="Zegar C."/>
            <person name="Gutwein M."/>
            <person name="Lucas J."/>
            <person name="Kovtun M."/>
            <person name="Corcoran D."/>
            <person name="Baugh L.R."/>
            <person name="Kiontke K."/>
            <person name="Gunsalus K."/>
            <person name="Fitch D.H."/>
            <person name="Piano F."/>
        </authorList>
    </citation>
    <scope>NUCLEOTIDE SEQUENCE [LARGE SCALE GENOMIC DNA]</scope>
    <source>
        <strain evidence="2">PF1309</strain>
    </source>
</reference>
<dbReference type="EMBL" id="LIAE01010539">
    <property type="protein sequence ID" value="PAV59209.1"/>
    <property type="molecule type" value="Genomic_DNA"/>
</dbReference>
<dbReference type="AlphaFoldDB" id="A0A2A2JC87"/>
<feature type="compositionally biased region" description="Polar residues" evidence="1">
    <location>
        <begin position="87"/>
        <end position="98"/>
    </location>
</feature>
<sequence>MWFLQKRKKCGAKSETFFLYPPAKSQRFNGLSLTAEASSPATNRIADRLGYGADLKASNNSSHRAERERGRRQVVGRSRHMFKHSARNQTEISKQSETLEASVWKQENYSRKSV</sequence>
<dbReference type="Proteomes" id="UP000218231">
    <property type="component" value="Unassembled WGS sequence"/>
</dbReference>
<evidence type="ECO:0000313" key="3">
    <source>
        <dbReference type="Proteomes" id="UP000218231"/>
    </source>
</evidence>
<evidence type="ECO:0000313" key="2">
    <source>
        <dbReference type="EMBL" id="PAV59209.1"/>
    </source>
</evidence>
<feature type="region of interest" description="Disordered" evidence="1">
    <location>
        <begin position="54"/>
        <end position="98"/>
    </location>
</feature>
<name>A0A2A2JC87_9BILA</name>
<evidence type="ECO:0000256" key="1">
    <source>
        <dbReference type="SAM" id="MobiDB-lite"/>
    </source>
</evidence>
<protein>
    <submittedName>
        <fullName evidence="2">Uncharacterized protein</fullName>
    </submittedName>
</protein>
<feature type="compositionally biased region" description="Basic residues" evidence="1">
    <location>
        <begin position="72"/>
        <end position="86"/>
    </location>
</feature>
<proteinExistence type="predicted"/>
<accession>A0A2A2JC87</accession>
<organism evidence="2 3">
    <name type="scientific">Diploscapter pachys</name>
    <dbReference type="NCBI Taxonomy" id="2018661"/>
    <lineage>
        <taxon>Eukaryota</taxon>
        <taxon>Metazoa</taxon>
        <taxon>Ecdysozoa</taxon>
        <taxon>Nematoda</taxon>
        <taxon>Chromadorea</taxon>
        <taxon>Rhabditida</taxon>
        <taxon>Rhabditina</taxon>
        <taxon>Rhabditomorpha</taxon>
        <taxon>Rhabditoidea</taxon>
        <taxon>Rhabditidae</taxon>
        <taxon>Diploscapter</taxon>
    </lineage>
</organism>
<keyword evidence="3" id="KW-1185">Reference proteome</keyword>
<gene>
    <name evidence="2" type="ORF">WR25_05310</name>
</gene>
<comment type="caution">
    <text evidence="2">The sequence shown here is derived from an EMBL/GenBank/DDBJ whole genome shotgun (WGS) entry which is preliminary data.</text>
</comment>